<dbReference type="EMBL" id="JASCZI010061435">
    <property type="protein sequence ID" value="MED6138699.1"/>
    <property type="molecule type" value="Genomic_DNA"/>
</dbReference>
<proteinExistence type="predicted"/>
<keyword evidence="3" id="KW-1185">Reference proteome</keyword>
<name>A0ABU6SQJ8_9FABA</name>
<sequence>MGRTKSTAKRASQRETTMEQPPQDHPMARFFTNLVDFNNYIIKFAPRKETTPRYLSMSLLDSQNFNNIRRILSRQRLDIFVTLRGRYYLDLVAIANSTMTIDSNEENPSLFTIHFSLENNKYELHIGAFCHLTHLNWSGTLFKSGDNPPSDWNFNKIEACHYFNLDPNSGNKIPIKPMNDEYRFIHYFLVWIILPRTHNNGVVMDDELVILWAMVHDLDINWSYFIVQHMKKIQEGSTTLGLPYVILWTKIFKHLNIDLSNAIEKGLKETNCINIATLHKMGRGGIANQPQMQEEYIQDQAQEVQGQEQPYEHIGSSNIQQPSMLDLMQELQRINSNITRSKEENQRNFTRMDRRFARLNRQVESVYAYLGIPQPPQEDEDEDED</sequence>
<accession>A0ABU6SQJ8</accession>
<reference evidence="2 3" key="1">
    <citation type="journal article" date="2023" name="Plants (Basel)">
        <title>Bridging the Gap: Combining Genomics and Transcriptomics Approaches to Understand Stylosanthes scabra, an Orphan Legume from the Brazilian Caatinga.</title>
        <authorList>
            <person name="Ferreira-Neto J.R.C."/>
            <person name="da Silva M.D."/>
            <person name="Binneck E."/>
            <person name="de Melo N.F."/>
            <person name="da Silva R.H."/>
            <person name="de Melo A.L.T.M."/>
            <person name="Pandolfi V."/>
            <person name="Bustamante F.O."/>
            <person name="Brasileiro-Vidal A.C."/>
            <person name="Benko-Iseppon A.M."/>
        </authorList>
    </citation>
    <scope>NUCLEOTIDE SEQUENCE [LARGE SCALE GENOMIC DNA]</scope>
    <source>
        <tissue evidence="2">Leaves</tissue>
    </source>
</reference>
<evidence type="ECO:0000256" key="1">
    <source>
        <dbReference type="SAM" id="MobiDB-lite"/>
    </source>
</evidence>
<evidence type="ECO:0000313" key="2">
    <source>
        <dbReference type="EMBL" id="MED6138699.1"/>
    </source>
</evidence>
<comment type="caution">
    <text evidence="2">The sequence shown here is derived from an EMBL/GenBank/DDBJ whole genome shotgun (WGS) entry which is preliminary data.</text>
</comment>
<organism evidence="2 3">
    <name type="scientific">Stylosanthes scabra</name>
    <dbReference type="NCBI Taxonomy" id="79078"/>
    <lineage>
        <taxon>Eukaryota</taxon>
        <taxon>Viridiplantae</taxon>
        <taxon>Streptophyta</taxon>
        <taxon>Embryophyta</taxon>
        <taxon>Tracheophyta</taxon>
        <taxon>Spermatophyta</taxon>
        <taxon>Magnoliopsida</taxon>
        <taxon>eudicotyledons</taxon>
        <taxon>Gunneridae</taxon>
        <taxon>Pentapetalae</taxon>
        <taxon>rosids</taxon>
        <taxon>fabids</taxon>
        <taxon>Fabales</taxon>
        <taxon>Fabaceae</taxon>
        <taxon>Papilionoideae</taxon>
        <taxon>50 kb inversion clade</taxon>
        <taxon>dalbergioids sensu lato</taxon>
        <taxon>Dalbergieae</taxon>
        <taxon>Pterocarpus clade</taxon>
        <taxon>Stylosanthes</taxon>
    </lineage>
</organism>
<dbReference type="Proteomes" id="UP001341840">
    <property type="component" value="Unassembled WGS sequence"/>
</dbReference>
<protein>
    <submittedName>
        <fullName evidence="2">Uncharacterized protein</fullName>
    </submittedName>
</protein>
<feature type="region of interest" description="Disordered" evidence="1">
    <location>
        <begin position="1"/>
        <end position="26"/>
    </location>
</feature>
<evidence type="ECO:0000313" key="3">
    <source>
        <dbReference type="Proteomes" id="UP001341840"/>
    </source>
</evidence>
<gene>
    <name evidence="2" type="ORF">PIB30_076913</name>
</gene>